<evidence type="ECO:0000256" key="1">
    <source>
        <dbReference type="ARBA" id="ARBA00004604"/>
    </source>
</evidence>
<dbReference type="SUPFAM" id="SSF88723">
    <property type="entry name" value="PIN domain-like"/>
    <property type="match status" value="1"/>
</dbReference>
<keyword evidence="3" id="KW-0698">rRNA processing</keyword>
<dbReference type="Pfam" id="PF24779">
    <property type="entry name" value="UTP23_sensor"/>
    <property type="match status" value="1"/>
</dbReference>
<dbReference type="InterPro" id="IPR006984">
    <property type="entry name" value="Fcf1/UTP23"/>
</dbReference>
<comment type="function">
    <text evidence="5">Involved in rRNA-processing and ribosome biogenesis.</text>
</comment>
<reference evidence="9" key="2">
    <citation type="journal article" date="2023" name="Plants (Basel)">
        <title>Annotation of the Turnera subulata (Passifloraceae) Draft Genome Reveals the S-Locus Evolved after the Divergence of Turneroideae from Passifloroideae in a Stepwise Manner.</title>
        <authorList>
            <person name="Henning P.M."/>
            <person name="Roalson E.H."/>
            <person name="Mir W."/>
            <person name="McCubbin A.G."/>
            <person name="Shore J.S."/>
        </authorList>
    </citation>
    <scope>NUCLEOTIDE SEQUENCE</scope>
    <source>
        <strain evidence="9">F60SS</strain>
    </source>
</reference>
<dbReference type="FunFam" id="3.40.50.1010:FF:000006">
    <property type="entry name" value="rRNA-processing protein UTP23 homolog"/>
    <property type="match status" value="1"/>
</dbReference>
<accession>A0A9Q0G2N9</accession>
<evidence type="ECO:0000256" key="6">
    <source>
        <dbReference type="ARBA" id="ARBA00038503"/>
    </source>
</evidence>
<evidence type="ECO:0000256" key="5">
    <source>
        <dbReference type="ARBA" id="ARBA00037300"/>
    </source>
</evidence>
<comment type="subcellular location">
    <subcellularLocation>
        <location evidence="1">Nucleus</location>
        <location evidence="1">Nucleolus</location>
    </subcellularLocation>
</comment>
<dbReference type="OrthoDB" id="25675at2759"/>
<keyword evidence="4" id="KW-0539">Nucleus</keyword>
<protein>
    <recommendedName>
        <fullName evidence="8">UTP23 sensor motif region domain-containing protein</fullName>
    </recommendedName>
</protein>
<dbReference type="InterPro" id="IPR057776">
    <property type="entry name" value="UTP23_sensor"/>
</dbReference>
<feature type="compositionally biased region" description="Basic residues" evidence="7">
    <location>
        <begin position="266"/>
        <end position="278"/>
    </location>
</feature>
<feature type="domain" description="UTP23 sensor motif region" evidence="8">
    <location>
        <begin position="227"/>
        <end position="244"/>
    </location>
</feature>
<dbReference type="GO" id="GO:0006364">
    <property type="term" value="P:rRNA processing"/>
    <property type="evidence" value="ECO:0007669"/>
    <property type="project" value="UniProtKB-KW"/>
</dbReference>
<gene>
    <name evidence="9" type="ORF">Tsubulata_001835</name>
</gene>
<evidence type="ECO:0000256" key="4">
    <source>
        <dbReference type="ARBA" id="ARBA00023242"/>
    </source>
</evidence>
<name>A0A9Q0G2N9_9ROSI</name>
<evidence type="ECO:0000256" key="3">
    <source>
        <dbReference type="ARBA" id="ARBA00022552"/>
    </source>
</evidence>
<comment type="caution">
    <text evidence="9">The sequence shown here is derived from an EMBL/GenBank/DDBJ whole genome shotgun (WGS) entry which is preliminary data.</text>
</comment>
<evidence type="ECO:0000313" key="9">
    <source>
        <dbReference type="EMBL" id="KAJ4842478.1"/>
    </source>
</evidence>
<feature type="compositionally biased region" description="Basic and acidic residues" evidence="7">
    <location>
        <begin position="160"/>
        <end position="175"/>
    </location>
</feature>
<dbReference type="InterPro" id="IPR029060">
    <property type="entry name" value="PIN-like_dom_sf"/>
</dbReference>
<dbReference type="Gene3D" id="3.40.50.1010">
    <property type="entry name" value="5'-nuclease"/>
    <property type="match status" value="1"/>
</dbReference>
<keyword evidence="10" id="KW-1185">Reference proteome</keyword>
<organism evidence="9 10">
    <name type="scientific">Turnera subulata</name>
    <dbReference type="NCBI Taxonomy" id="218843"/>
    <lineage>
        <taxon>Eukaryota</taxon>
        <taxon>Viridiplantae</taxon>
        <taxon>Streptophyta</taxon>
        <taxon>Embryophyta</taxon>
        <taxon>Tracheophyta</taxon>
        <taxon>Spermatophyta</taxon>
        <taxon>Magnoliopsida</taxon>
        <taxon>eudicotyledons</taxon>
        <taxon>Gunneridae</taxon>
        <taxon>Pentapetalae</taxon>
        <taxon>rosids</taxon>
        <taxon>fabids</taxon>
        <taxon>Malpighiales</taxon>
        <taxon>Passifloraceae</taxon>
        <taxon>Turnera</taxon>
    </lineage>
</organism>
<proteinExistence type="inferred from homology"/>
<evidence type="ECO:0000313" key="10">
    <source>
        <dbReference type="Proteomes" id="UP001141552"/>
    </source>
</evidence>
<evidence type="ECO:0000256" key="7">
    <source>
        <dbReference type="SAM" id="MobiDB-lite"/>
    </source>
</evidence>
<feature type="region of interest" description="Disordered" evidence="7">
    <location>
        <begin position="157"/>
        <end position="285"/>
    </location>
</feature>
<dbReference type="CDD" id="cd08553">
    <property type="entry name" value="PIN_Fcf1-like"/>
    <property type="match status" value="1"/>
</dbReference>
<evidence type="ECO:0000256" key="2">
    <source>
        <dbReference type="ARBA" id="ARBA00022517"/>
    </source>
</evidence>
<reference evidence="9" key="1">
    <citation type="submission" date="2022-02" db="EMBL/GenBank/DDBJ databases">
        <authorList>
            <person name="Henning P.M."/>
            <person name="McCubbin A.G."/>
            <person name="Shore J.S."/>
        </authorList>
    </citation>
    <scope>NUCLEOTIDE SEQUENCE</scope>
    <source>
        <strain evidence="9">F60SS</strain>
        <tissue evidence="9">Leaves</tissue>
    </source>
</reference>
<sequence length="285" mass="32738">MRVKKQKRHRRAVRFYTVCHGFRQPFKVLCDGTFVHHLIANRIAPADTALSNILGAPVKLFTTRCVLEELKRLGKSYTESLEAAQQLMVARCDHEKLKTADACISEIIGEKNQEHFFVATQDTDLRKKLQELPAVPLVFGLRNALFLEPPSKFQRQFAKSSEEQRLHMTDLEKQLLRKRTNNPVEDQEPEDPSQENAPSGDENENLQPQPRKHPVRKSLGVKDRPQFKRKKAKNPNPLSIKKKKNRQTSQTASKEDKGAGDDTARSRTRKRKRSRKSKKLPETSS</sequence>
<dbReference type="GO" id="GO:0032040">
    <property type="term" value="C:small-subunit processome"/>
    <property type="evidence" value="ECO:0007669"/>
    <property type="project" value="InterPro"/>
</dbReference>
<keyword evidence="2" id="KW-0690">Ribosome biogenesis</keyword>
<dbReference type="PANTHER" id="PTHR12416">
    <property type="entry name" value="RRNA-PROCESSING PROTEIN UTP23 HOMOLOG"/>
    <property type="match status" value="1"/>
</dbReference>
<dbReference type="Proteomes" id="UP001141552">
    <property type="component" value="Unassembled WGS sequence"/>
</dbReference>
<dbReference type="AlphaFoldDB" id="A0A9Q0G2N9"/>
<dbReference type="Pfam" id="PF04900">
    <property type="entry name" value="Fcf1"/>
    <property type="match status" value="1"/>
</dbReference>
<evidence type="ECO:0000259" key="8">
    <source>
        <dbReference type="Pfam" id="PF24779"/>
    </source>
</evidence>
<dbReference type="EMBL" id="JAKUCV010002480">
    <property type="protein sequence ID" value="KAJ4842478.1"/>
    <property type="molecule type" value="Genomic_DNA"/>
</dbReference>
<feature type="compositionally biased region" description="Basic and acidic residues" evidence="7">
    <location>
        <begin position="253"/>
        <end position="265"/>
    </location>
</feature>
<comment type="similarity">
    <text evidence="6">Belongs to the UTP23/FCF1 family. UTP23 subfamily.</text>
</comment>